<feature type="transmembrane region" description="Helical" evidence="18">
    <location>
        <begin position="423"/>
        <end position="441"/>
    </location>
</feature>
<keyword evidence="7" id="KW-0808">Transferase</keyword>
<dbReference type="PANTHER" id="PTHR44395">
    <property type="match status" value="1"/>
</dbReference>
<reference evidence="20" key="1">
    <citation type="submission" date="2022-12" db="EMBL/GenBank/DDBJ databases">
        <title>Genome assemblies of Blomia tropicalis.</title>
        <authorList>
            <person name="Cui Y."/>
        </authorList>
    </citation>
    <scope>NUCLEOTIDE SEQUENCE</scope>
    <source>
        <tissue evidence="20">Adult mites</tissue>
    </source>
</reference>
<evidence type="ECO:0000256" key="18">
    <source>
        <dbReference type="SAM" id="Phobius"/>
    </source>
</evidence>
<dbReference type="Pfam" id="PF13174">
    <property type="entry name" value="TPR_6"/>
    <property type="match status" value="1"/>
</dbReference>
<feature type="transmembrane region" description="Helical" evidence="18">
    <location>
        <begin position="331"/>
        <end position="348"/>
    </location>
</feature>
<evidence type="ECO:0000256" key="5">
    <source>
        <dbReference type="ARBA" id="ARBA00007882"/>
    </source>
</evidence>
<comment type="pathway">
    <text evidence="4">Protein modification; protein glycosylation.</text>
</comment>
<keyword evidence="21" id="KW-1185">Reference proteome</keyword>
<dbReference type="SUPFAM" id="SSF48452">
    <property type="entry name" value="TPR-like"/>
    <property type="match status" value="1"/>
</dbReference>
<protein>
    <recommendedName>
        <fullName evidence="6">dolichyl-phosphate-mannose--protein mannosyltransferase</fullName>
        <ecNumber evidence="6">2.4.1.109</ecNumber>
    </recommendedName>
</protein>
<feature type="transmembrane region" description="Helical" evidence="18">
    <location>
        <begin position="81"/>
        <end position="105"/>
    </location>
</feature>
<dbReference type="FunFam" id="1.25.40.10:FF:000239">
    <property type="entry name" value="Transmembrane and TPR repeat-containing protein 3"/>
    <property type="match status" value="1"/>
</dbReference>
<evidence type="ECO:0000256" key="15">
    <source>
        <dbReference type="ARBA" id="ARBA00045102"/>
    </source>
</evidence>
<evidence type="ECO:0000256" key="16">
    <source>
        <dbReference type="PROSITE-ProRule" id="PRU00339"/>
    </source>
</evidence>
<comment type="catalytic activity">
    <reaction evidence="14">
        <text>a di-trans,poly-cis-dolichyl beta-D-mannosyl phosphate + L-threonyl-[protein] = 3-O-(alpha-D-mannosyl)-L-threonyl-[protein] + a di-trans,poly-cis-dolichyl phosphate + H(+)</text>
        <dbReference type="Rhea" id="RHEA:53396"/>
        <dbReference type="Rhea" id="RHEA-COMP:11060"/>
        <dbReference type="Rhea" id="RHEA-COMP:13547"/>
        <dbReference type="Rhea" id="RHEA-COMP:19498"/>
        <dbReference type="Rhea" id="RHEA-COMP:19501"/>
        <dbReference type="ChEBI" id="CHEBI:15378"/>
        <dbReference type="ChEBI" id="CHEBI:30013"/>
        <dbReference type="ChEBI" id="CHEBI:57683"/>
        <dbReference type="ChEBI" id="CHEBI:58211"/>
        <dbReference type="ChEBI" id="CHEBI:137323"/>
        <dbReference type="EC" id="2.4.1.109"/>
    </reaction>
</comment>
<dbReference type="PANTHER" id="PTHR44395:SF1">
    <property type="entry name" value="PROTEIN O-MANNOSYL-TRANSFERASE TMTC3"/>
    <property type="match status" value="1"/>
</dbReference>
<evidence type="ECO:0000256" key="2">
    <source>
        <dbReference type="ARBA" id="ARBA00004141"/>
    </source>
</evidence>
<comment type="similarity">
    <text evidence="5">Belongs to the TMTC family.</text>
</comment>
<feature type="repeat" description="TPR" evidence="16">
    <location>
        <begin position="464"/>
        <end position="497"/>
    </location>
</feature>
<comment type="subcellular location">
    <subcellularLocation>
        <location evidence="3">Endoplasmic reticulum</location>
    </subcellularLocation>
    <subcellularLocation>
        <location evidence="2">Membrane</location>
        <topology evidence="2">Multi-pass membrane protein</topology>
    </subcellularLocation>
</comment>
<evidence type="ECO:0000256" key="3">
    <source>
        <dbReference type="ARBA" id="ARBA00004240"/>
    </source>
</evidence>
<sequence length="833" mass="96465">MNGFAFCDTDAKRLARHHRIRFPDFTRCLMALNVRSNGGNAPKSPSLLTSTNECKSDQRTTSKAINDTKSNHWSQVGTNQWFHTVIIVTLCCLCYSNAFFGQFVFDDISAIKENRDLRPETPVKQLLSNDFWGQPMIKSYRPVCVFTFRINYLLHRLHPFGYHLVNVMLHIIDCLLYVSIHPIHTEAVTSIVGRAETLCSLFYLLALLSYSSATKRRTLTRELRTMLDTNGFIYLLLLKQIGNYYFYRLHSHFWLHSARNKESPPLQYAAFTKLSSIKKFDNPAAYAEWPIRQMTHNYLFAVNAWLLLNPMNLCCDWTMGTVPLLNSIADIRNIATIFFYFSLCMMAWQALIHRNRSDSIVIIIGVTLLIVPFLPASNLFFYVGFVVAERVLYIPSFGFCLLIAFGTCKLYDHFSFNRIARMVISLALIMLIIGHCCRTVLRNNDWSNELKLFSSGMRINPHNAKLFNNVGHVWESERRYEEALRFFLQATHIQPDDIGAYLNVGRAYNNLKKFELAEQFFRKAKDLLLTPEVTHHHPSTSSYYARIAPSHMSVFLNLATLISQNRSRLKEAELLYSQAIRMKPDYVDAYINRAELLLKMNQTDAAEKLGVVAIESGRLQEAVAYFETAIHYDPEHQQALLNYAIVVQDLSRIDLYDLAQNRLKKLLTIAPPSERVYFHLGMFAMNSKQYEQAEKYFRNAIQIRTDFRSATFNLALLLSNANRHLEAVPYLEQLIHYHPDHTKGLTLLCDIMINQIKNMDQAEICYKRILRLQPRNIQAKHNLCVVYVEQGHLDRAEQCLSEAAAIVPSQDYIDRHLKIVRLRILRMRQTAKR</sequence>
<name>A0A9Q0M8I7_BLOTA</name>
<dbReference type="PROSITE" id="PS50005">
    <property type="entry name" value="TPR"/>
    <property type="match status" value="3"/>
</dbReference>
<keyword evidence="8 18" id="KW-0812">Transmembrane</keyword>
<dbReference type="OMA" id="AKACFTR"/>
<dbReference type="AlphaFoldDB" id="A0A9Q0M8I7"/>
<feature type="transmembrane region" description="Helical" evidence="18">
    <location>
        <begin position="191"/>
        <end position="210"/>
    </location>
</feature>
<evidence type="ECO:0000256" key="10">
    <source>
        <dbReference type="ARBA" id="ARBA00022803"/>
    </source>
</evidence>
<dbReference type="SMART" id="SM00028">
    <property type="entry name" value="TPR"/>
    <property type="match status" value="7"/>
</dbReference>
<evidence type="ECO:0000259" key="19">
    <source>
        <dbReference type="Pfam" id="PF08409"/>
    </source>
</evidence>
<dbReference type="SUPFAM" id="SSF48439">
    <property type="entry name" value="Protein prenylyltransferase"/>
    <property type="match status" value="1"/>
</dbReference>
<keyword evidence="11" id="KW-0256">Endoplasmic reticulum</keyword>
<dbReference type="Pfam" id="PF14559">
    <property type="entry name" value="TPR_19"/>
    <property type="match status" value="1"/>
</dbReference>
<keyword evidence="12 18" id="KW-1133">Transmembrane helix</keyword>
<organism evidence="20 21">
    <name type="scientific">Blomia tropicalis</name>
    <name type="common">Mite</name>
    <dbReference type="NCBI Taxonomy" id="40697"/>
    <lineage>
        <taxon>Eukaryota</taxon>
        <taxon>Metazoa</taxon>
        <taxon>Ecdysozoa</taxon>
        <taxon>Arthropoda</taxon>
        <taxon>Chelicerata</taxon>
        <taxon>Arachnida</taxon>
        <taxon>Acari</taxon>
        <taxon>Acariformes</taxon>
        <taxon>Sarcoptiformes</taxon>
        <taxon>Astigmata</taxon>
        <taxon>Glycyphagoidea</taxon>
        <taxon>Echimyopodidae</taxon>
        <taxon>Blomia</taxon>
    </lineage>
</organism>
<comment type="function">
    <text evidence="1">Transfers mannosyl residues to the hydroxyl group of serine or threonine residues.</text>
</comment>
<keyword evidence="10 16" id="KW-0802">TPR repeat</keyword>
<gene>
    <name evidence="20" type="ORF">RDWZM_005859</name>
</gene>
<dbReference type="EMBL" id="JAPWDV010000002">
    <property type="protein sequence ID" value="KAJ6220047.1"/>
    <property type="molecule type" value="Genomic_DNA"/>
</dbReference>
<feature type="transmembrane region" description="Helical" evidence="18">
    <location>
        <begin position="391"/>
        <end position="411"/>
    </location>
</feature>
<dbReference type="InterPro" id="IPR019734">
    <property type="entry name" value="TPR_rpt"/>
</dbReference>
<dbReference type="Gene3D" id="1.25.40.10">
    <property type="entry name" value="Tetratricopeptide repeat domain"/>
    <property type="match status" value="4"/>
</dbReference>
<dbReference type="Pfam" id="PF13181">
    <property type="entry name" value="TPR_8"/>
    <property type="match status" value="2"/>
</dbReference>
<dbReference type="EC" id="2.4.1.109" evidence="6"/>
<evidence type="ECO:0000256" key="12">
    <source>
        <dbReference type="ARBA" id="ARBA00022989"/>
    </source>
</evidence>
<feature type="transmembrane region" description="Helical" evidence="18">
    <location>
        <begin position="160"/>
        <end position="179"/>
    </location>
</feature>
<evidence type="ECO:0000256" key="6">
    <source>
        <dbReference type="ARBA" id="ARBA00012839"/>
    </source>
</evidence>
<keyword evidence="9" id="KW-0677">Repeat</keyword>
<evidence type="ECO:0000313" key="20">
    <source>
        <dbReference type="EMBL" id="KAJ6220047.1"/>
    </source>
</evidence>
<evidence type="ECO:0000256" key="7">
    <source>
        <dbReference type="ARBA" id="ARBA00022679"/>
    </source>
</evidence>
<proteinExistence type="inferred from homology"/>
<evidence type="ECO:0000256" key="14">
    <source>
        <dbReference type="ARBA" id="ARBA00045085"/>
    </source>
</evidence>
<dbReference type="GO" id="GO:0005783">
    <property type="term" value="C:endoplasmic reticulum"/>
    <property type="evidence" value="ECO:0007669"/>
    <property type="project" value="UniProtKB-SubCell"/>
</dbReference>
<feature type="repeat" description="TPR" evidence="16">
    <location>
        <begin position="603"/>
        <end position="636"/>
    </location>
</feature>
<evidence type="ECO:0000313" key="21">
    <source>
        <dbReference type="Proteomes" id="UP001142055"/>
    </source>
</evidence>
<evidence type="ECO:0000256" key="11">
    <source>
        <dbReference type="ARBA" id="ARBA00022824"/>
    </source>
</evidence>
<feature type="region of interest" description="Disordered" evidence="17">
    <location>
        <begin position="39"/>
        <end position="61"/>
    </location>
</feature>
<dbReference type="Proteomes" id="UP001142055">
    <property type="component" value="Chromosome 2"/>
</dbReference>
<keyword evidence="13 18" id="KW-0472">Membrane</keyword>
<dbReference type="GO" id="GO:0004169">
    <property type="term" value="F:dolichyl-phosphate-mannose-protein mannosyltransferase activity"/>
    <property type="evidence" value="ECO:0007669"/>
    <property type="project" value="UniProtKB-EC"/>
</dbReference>
<feature type="repeat" description="TPR" evidence="16">
    <location>
        <begin position="674"/>
        <end position="707"/>
    </location>
</feature>
<feature type="transmembrane region" description="Helical" evidence="18">
    <location>
        <begin position="360"/>
        <end position="385"/>
    </location>
</feature>
<comment type="catalytic activity">
    <reaction evidence="15">
        <text>a di-trans,poly-cis-dolichyl beta-D-mannosyl phosphate + L-seryl-[protein] = 3-O-(alpha-D-mannosyl)-L-seryl-[protein] + a di-trans,poly-cis-dolichyl phosphate + H(+)</text>
        <dbReference type="Rhea" id="RHEA:17377"/>
        <dbReference type="Rhea" id="RHEA-COMP:9863"/>
        <dbReference type="Rhea" id="RHEA-COMP:13546"/>
        <dbReference type="Rhea" id="RHEA-COMP:19498"/>
        <dbReference type="Rhea" id="RHEA-COMP:19501"/>
        <dbReference type="ChEBI" id="CHEBI:15378"/>
        <dbReference type="ChEBI" id="CHEBI:29999"/>
        <dbReference type="ChEBI" id="CHEBI:57683"/>
        <dbReference type="ChEBI" id="CHEBI:58211"/>
        <dbReference type="ChEBI" id="CHEBI:137321"/>
        <dbReference type="EC" id="2.4.1.109"/>
    </reaction>
</comment>
<evidence type="ECO:0000256" key="9">
    <source>
        <dbReference type="ARBA" id="ARBA00022737"/>
    </source>
</evidence>
<evidence type="ECO:0000256" key="17">
    <source>
        <dbReference type="SAM" id="MobiDB-lite"/>
    </source>
</evidence>
<accession>A0A9Q0M8I7</accession>
<dbReference type="Pfam" id="PF08409">
    <property type="entry name" value="TMTC_DUF1736"/>
    <property type="match status" value="1"/>
</dbReference>
<dbReference type="InterPro" id="IPR011990">
    <property type="entry name" value="TPR-like_helical_dom_sf"/>
</dbReference>
<feature type="domain" description="DUF1736" evidence="19">
    <location>
        <begin position="276"/>
        <end position="343"/>
    </location>
</feature>
<evidence type="ECO:0000256" key="4">
    <source>
        <dbReference type="ARBA" id="ARBA00004922"/>
    </source>
</evidence>
<evidence type="ECO:0000256" key="13">
    <source>
        <dbReference type="ARBA" id="ARBA00023136"/>
    </source>
</evidence>
<dbReference type="InterPro" id="IPR013618">
    <property type="entry name" value="TMTC_DUF1736"/>
</dbReference>
<evidence type="ECO:0000256" key="1">
    <source>
        <dbReference type="ARBA" id="ARBA00003582"/>
    </source>
</evidence>
<comment type="caution">
    <text evidence="20">The sequence shown here is derived from an EMBL/GenBank/DDBJ whole genome shotgun (WGS) entry which is preliminary data.</text>
</comment>
<dbReference type="GO" id="GO:0016020">
    <property type="term" value="C:membrane"/>
    <property type="evidence" value="ECO:0007669"/>
    <property type="project" value="UniProtKB-SubCell"/>
</dbReference>
<evidence type="ECO:0000256" key="8">
    <source>
        <dbReference type="ARBA" id="ARBA00022692"/>
    </source>
</evidence>